<dbReference type="Proteomes" id="UP000226267">
    <property type="component" value="Segment"/>
</dbReference>
<name>A0A0M4QVC2_9CAUD</name>
<sequence>MFGKANQAFEYFSGSDAITCEAVGAITGKTFVKLVPGGSAQRPKVSTAGAGERAYGVAAWDAADKEALTIVRVGVITVTAGEALASGDYVAVGANGKAVKAGAAPAVTLGAVHEDTPINTDAPVALSV</sequence>
<reference evidence="1 2" key="1">
    <citation type="submission" date="2015-08" db="EMBL/GenBank/DDBJ databases">
        <authorList>
            <person name="London S.C."/>
            <person name="Barrett N.A."/>
            <person name="Buerkert T.R."/>
            <person name="Cautela J.A."/>
            <person name="Egan M.S."/>
            <person name="Erb J.E."/>
            <person name="Garrigan K.E."/>
            <person name="Hagan D.J."/>
            <person name="Hartwell M.C."/>
            <person name="Hyduchak K.M."/>
            <person name="Jacob A.E."/>
            <person name="Lamey M.E."/>
            <person name="Lindemann J.M."/>
            <person name="Martynyuk T."/>
            <person name="Mele F.E."/>
            <person name="Menninger J.E."/>
            <person name="Nabua C.T."/>
            <person name="Napoli C.K."/>
            <person name="Santiago L.M."/>
            <person name="Sweetman A.T."/>
            <person name="Weinstein J.L."/>
            <person name="Denigris D.M."/>
            <person name="King-Smith C."/>
            <person name="Lee-Soety J.Y."/>
            <person name="Delesalle V.A."/>
            <person name="Bradley K.W."/>
            <person name="Asai D.J."/>
            <person name="Bowman C.A."/>
            <person name="Russell D.A."/>
            <person name="Pope W.H."/>
            <person name="Jacobs-Sera D."/>
            <person name="Hendrix R.W."/>
            <person name="Hatfull G.F."/>
        </authorList>
    </citation>
    <scope>NUCLEOTIDE SEQUENCE [LARGE SCALE GENOMIC DNA]</scope>
</reference>
<accession>A0A0M4QVC2</accession>
<evidence type="ECO:0000313" key="1">
    <source>
        <dbReference type="EMBL" id="ALF01218.1"/>
    </source>
</evidence>
<gene>
    <name evidence="1" type="ORF">SEA_BRENT_7</name>
</gene>
<dbReference type="EMBL" id="KT365401">
    <property type="protein sequence ID" value="ALF01218.1"/>
    <property type="molecule type" value="Genomic_DNA"/>
</dbReference>
<dbReference type="OrthoDB" id="17707at10239"/>
<protein>
    <recommendedName>
        <fullName evidence="3">DUF2190 family protein</fullName>
    </recommendedName>
</protein>
<organism evidence="1 2">
    <name type="scientific">Arthrobacter phage Brent</name>
    <dbReference type="NCBI Taxonomy" id="1701798"/>
    <lineage>
        <taxon>Viruses</taxon>
        <taxon>Duplodnaviria</taxon>
        <taxon>Heunggongvirae</taxon>
        <taxon>Uroviricota</taxon>
        <taxon>Caudoviricetes</taxon>
        <taxon>Berryhillviridae</taxon>
        <taxon>Jawnskivirus</taxon>
        <taxon>Jawnskivirus brent</taxon>
        <taxon>Marthavirus brent</taxon>
    </lineage>
</organism>
<evidence type="ECO:0000313" key="2">
    <source>
        <dbReference type="Proteomes" id="UP000226267"/>
    </source>
</evidence>
<proteinExistence type="predicted"/>
<evidence type="ECO:0008006" key="3">
    <source>
        <dbReference type="Google" id="ProtNLM"/>
    </source>
</evidence>
<keyword evidence="2" id="KW-1185">Reference proteome</keyword>